<dbReference type="EMBL" id="KX557272">
    <property type="protein sequence ID" value="AOE43784.1"/>
    <property type="molecule type" value="Genomic_DNA"/>
</dbReference>
<keyword evidence="2" id="KW-0540">Nuclease</keyword>
<dbReference type="Pfam" id="PF09588">
    <property type="entry name" value="YqaJ"/>
    <property type="match status" value="1"/>
</dbReference>
<dbReference type="GeneID" id="29080359"/>
<dbReference type="PANTHER" id="PTHR46609:SF6">
    <property type="entry name" value="EXONUCLEASE, PHAGE-TYPE_RECB, C-TERMINAL DOMAIN-CONTAINING PROTEIN-RELATED"/>
    <property type="match status" value="1"/>
</dbReference>
<dbReference type="RefSeq" id="YP_009287563.1">
    <property type="nucleotide sequence ID" value="NC_031074.1"/>
</dbReference>
<accession>A0A1B3AYG5</accession>
<dbReference type="InterPro" id="IPR051703">
    <property type="entry name" value="NF-kappa-B_Signaling_Reg"/>
</dbReference>
<gene>
    <name evidence="2" type="primary">95</name>
    <name evidence="2" type="ORF">SEA_BANTAM_95</name>
</gene>
<organism evidence="2 3">
    <name type="scientific">Gordonia phage Bantam</name>
    <dbReference type="NCBI Taxonomy" id="1887641"/>
    <lineage>
        <taxon>Viruses</taxon>
        <taxon>Duplodnaviria</taxon>
        <taxon>Heunggongvirae</taxon>
        <taxon>Uroviricota</taxon>
        <taxon>Caudoviricetes</taxon>
        <taxon>Bantamvirus</taxon>
        <taxon>Bantamvirus bantam</taxon>
    </lineage>
</organism>
<dbReference type="NCBIfam" id="TIGR03033">
    <property type="entry name" value="phage_rel_nuc"/>
    <property type="match status" value="1"/>
</dbReference>
<dbReference type="GO" id="GO:0004527">
    <property type="term" value="F:exonuclease activity"/>
    <property type="evidence" value="ECO:0007669"/>
    <property type="project" value="UniProtKB-KW"/>
</dbReference>
<dbReference type="InterPro" id="IPR019080">
    <property type="entry name" value="YqaJ_viral_recombinase"/>
</dbReference>
<evidence type="ECO:0000313" key="2">
    <source>
        <dbReference type="EMBL" id="AOE43784.1"/>
    </source>
</evidence>
<dbReference type="OrthoDB" id="8884at10239"/>
<keyword evidence="3" id="KW-1185">Reference proteome</keyword>
<dbReference type="PANTHER" id="PTHR46609">
    <property type="entry name" value="EXONUCLEASE, PHAGE-TYPE/RECB, C-TERMINAL DOMAIN-CONTAINING PROTEIN"/>
    <property type="match status" value="1"/>
</dbReference>
<dbReference type="Proteomes" id="UP000202170">
    <property type="component" value="Segment"/>
</dbReference>
<feature type="domain" description="YqaJ viral recombinase" evidence="1">
    <location>
        <begin position="27"/>
        <end position="176"/>
    </location>
</feature>
<dbReference type="SUPFAM" id="SSF52980">
    <property type="entry name" value="Restriction endonuclease-like"/>
    <property type="match status" value="1"/>
</dbReference>
<reference evidence="3" key="1">
    <citation type="submission" date="2016-07" db="EMBL/GenBank/DDBJ databases">
        <authorList>
            <person name="Florea S."/>
            <person name="Webb J.S."/>
            <person name="Jaromczyk J."/>
            <person name="Schardl C.L."/>
        </authorList>
    </citation>
    <scope>NUCLEOTIDE SEQUENCE [LARGE SCALE GENOMIC DNA]</scope>
</reference>
<keyword evidence="2" id="KW-0378">Hydrolase</keyword>
<dbReference type="InterPro" id="IPR017482">
    <property type="entry name" value="Lambda-type_endonuclease"/>
</dbReference>
<dbReference type="InterPro" id="IPR011604">
    <property type="entry name" value="PDDEXK-like_dom_sf"/>
</dbReference>
<evidence type="ECO:0000313" key="3">
    <source>
        <dbReference type="Proteomes" id="UP000202170"/>
    </source>
</evidence>
<evidence type="ECO:0000259" key="1">
    <source>
        <dbReference type="Pfam" id="PF09588"/>
    </source>
</evidence>
<dbReference type="KEGG" id="vg:29080359"/>
<protein>
    <submittedName>
        <fullName evidence="2">RecE-like exonuclease</fullName>
    </submittedName>
</protein>
<dbReference type="InterPro" id="IPR011335">
    <property type="entry name" value="Restrct_endonuc-II-like"/>
</dbReference>
<keyword evidence="2" id="KW-0269">Exonuclease</keyword>
<proteinExistence type="predicted"/>
<sequence>MRDSIEVGEVINDNAVAIGRWPAGSPEWHAARANAIGGSEISAVVGLNPWESYFSLYYRKRDGANIAPVEESDVMHWGTAHEPTIYREFAEGDGRFGPTLKTLFPAGHTMTTGDTFRDLNRPWMNVNPDGLIWDEQGNCVALLEIKTSMQGTGWGPKGSKQIPIYYLCQVMYYAAVMRVPKIYVAVLISGWDYRVYEFDYSAEDAQMLIDAGQQFMDNLAAGIEPNLDRHMATYEILREIHPDMDPGEGITLDPDTAARYMAAMKAYDEAKEERTFMESTVLHLAGRAQYVYVEREGESEFDVSVEKIARRQRPARGNKLYLRYLGLEEPYPESIREALAAA</sequence>
<name>A0A1B3AYG5_9CAUD</name>
<dbReference type="Gene3D" id="3.90.320.10">
    <property type="match status" value="1"/>
</dbReference>